<keyword evidence="3" id="KW-0804">Transcription</keyword>
<gene>
    <name evidence="5" type="ORF">GCM10010302_67710</name>
</gene>
<dbReference type="PANTHER" id="PTHR38445">
    <property type="entry name" value="HTH-TYPE TRANSCRIPTIONAL REPRESSOR YTRA"/>
    <property type="match status" value="1"/>
</dbReference>
<comment type="caution">
    <text evidence="5">The sequence shown here is derived from an EMBL/GenBank/DDBJ whole genome shotgun (WGS) entry which is preliminary data.</text>
</comment>
<dbReference type="PANTHER" id="PTHR38445:SF7">
    <property type="entry name" value="GNTR-FAMILY TRANSCRIPTIONAL REGULATOR"/>
    <property type="match status" value="1"/>
</dbReference>
<evidence type="ECO:0000313" key="6">
    <source>
        <dbReference type="Proteomes" id="UP001501867"/>
    </source>
</evidence>
<evidence type="ECO:0000259" key="4">
    <source>
        <dbReference type="PROSITE" id="PS50949"/>
    </source>
</evidence>
<dbReference type="EMBL" id="BAAABV010000028">
    <property type="protein sequence ID" value="GAA0319029.1"/>
    <property type="molecule type" value="Genomic_DNA"/>
</dbReference>
<feature type="domain" description="HTH gntR-type" evidence="4">
    <location>
        <begin position="12"/>
        <end position="80"/>
    </location>
</feature>
<evidence type="ECO:0000256" key="2">
    <source>
        <dbReference type="ARBA" id="ARBA00023125"/>
    </source>
</evidence>
<dbReference type="Proteomes" id="UP001501867">
    <property type="component" value="Unassembled WGS sequence"/>
</dbReference>
<dbReference type="SUPFAM" id="SSF46785">
    <property type="entry name" value="Winged helix' DNA-binding domain"/>
    <property type="match status" value="1"/>
</dbReference>
<dbReference type="Gene3D" id="1.10.10.10">
    <property type="entry name" value="Winged helix-like DNA-binding domain superfamily/Winged helix DNA-binding domain"/>
    <property type="match status" value="1"/>
</dbReference>
<protein>
    <submittedName>
        <fullName evidence="5">GntR family transcriptional regulator</fullName>
    </submittedName>
</protein>
<evidence type="ECO:0000256" key="1">
    <source>
        <dbReference type="ARBA" id="ARBA00023015"/>
    </source>
</evidence>
<dbReference type="PROSITE" id="PS50949">
    <property type="entry name" value="HTH_GNTR"/>
    <property type="match status" value="1"/>
</dbReference>
<sequence length="140" mass="15381">MVVFRIERRSGLPAYLQIVQQVEQALRMGVLAEGDKLPTAAQVAATTKVNPNTTLKAYRELERSGLVEVRQGSGTFIIRSLATPQTAPESPLRARLGEWVREAREQGLTARDVSTLFDTVLGENYPVSEPPPRTVALPPD</sequence>
<dbReference type="InterPro" id="IPR000524">
    <property type="entry name" value="Tscrpt_reg_HTH_GntR"/>
</dbReference>
<proteinExistence type="predicted"/>
<dbReference type="Pfam" id="PF00392">
    <property type="entry name" value="GntR"/>
    <property type="match status" value="1"/>
</dbReference>
<dbReference type="InterPro" id="IPR036388">
    <property type="entry name" value="WH-like_DNA-bd_sf"/>
</dbReference>
<keyword evidence="2" id="KW-0238">DNA-binding</keyword>
<name>A0ABP3FIY5_9ACTN</name>
<dbReference type="RefSeq" id="WP_344167840.1">
    <property type="nucleotide sequence ID" value="NZ_BAAABV010000028.1"/>
</dbReference>
<dbReference type="SMART" id="SM00345">
    <property type="entry name" value="HTH_GNTR"/>
    <property type="match status" value="1"/>
</dbReference>
<organism evidence="5 6">
    <name type="scientific">Streptomyces polychromogenes</name>
    <dbReference type="NCBI Taxonomy" id="67342"/>
    <lineage>
        <taxon>Bacteria</taxon>
        <taxon>Bacillati</taxon>
        <taxon>Actinomycetota</taxon>
        <taxon>Actinomycetes</taxon>
        <taxon>Kitasatosporales</taxon>
        <taxon>Streptomycetaceae</taxon>
        <taxon>Streptomyces</taxon>
    </lineage>
</organism>
<accession>A0ABP3FIY5</accession>
<evidence type="ECO:0000313" key="5">
    <source>
        <dbReference type="EMBL" id="GAA0319029.1"/>
    </source>
</evidence>
<dbReference type="InterPro" id="IPR036390">
    <property type="entry name" value="WH_DNA-bd_sf"/>
</dbReference>
<dbReference type="CDD" id="cd07377">
    <property type="entry name" value="WHTH_GntR"/>
    <property type="match status" value="1"/>
</dbReference>
<reference evidence="6" key="1">
    <citation type="journal article" date="2019" name="Int. J. Syst. Evol. Microbiol.">
        <title>The Global Catalogue of Microorganisms (GCM) 10K type strain sequencing project: providing services to taxonomists for standard genome sequencing and annotation.</title>
        <authorList>
            <consortium name="The Broad Institute Genomics Platform"/>
            <consortium name="The Broad Institute Genome Sequencing Center for Infectious Disease"/>
            <person name="Wu L."/>
            <person name="Ma J."/>
        </authorList>
    </citation>
    <scope>NUCLEOTIDE SEQUENCE [LARGE SCALE GENOMIC DNA]</scope>
    <source>
        <strain evidence="6">JCM 4505</strain>
    </source>
</reference>
<evidence type="ECO:0000256" key="3">
    <source>
        <dbReference type="ARBA" id="ARBA00023163"/>
    </source>
</evidence>
<keyword evidence="6" id="KW-1185">Reference proteome</keyword>
<keyword evidence="1" id="KW-0805">Transcription regulation</keyword>